<dbReference type="SUPFAM" id="SSF53822">
    <property type="entry name" value="Periplasmic binding protein-like I"/>
    <property type="match status" value="1"/>
</dbReference>
<evidence type="ECO:0000256" key="12">
    <source>
        <dbReference type="ARBA" id="ARBA00023180"/>
    </source>
</evidence>
<feature type="domain" description="Protein kinase" evidence="18">
    <location>
        <begin position="443"/>
        <end position="731"/>
    </location>
</feature>
<evidence type="ECO:0000256" key="15">
    <source>
        <dbReference type="RuleBase" id="RU000405"/>
    </source>
</evidence>
<dbReference type="InterPro" id="IPR028082">
    <property type="entry name" value="Peripla_BP_I"/>
</dbReference>
<evidence type="ECO:0000256" key="4">
    <source>
        <dbReference type="ARBA" id="ARBA00022475"/>
    </source>
</evidence>
<dbReference type="GO" id="GO:0035556">
    <property type="term" value="P:intracellular signal transduction"/>
    <property type="evidence" value="ECO:0007669"/>
    <property type="project" value="InterPro"/>
</dbReference>
<dbReference type="PRINTS" id="PR00255">
    <property type="entry name" value="NATPEPTIDER"/>
</dbReference>
<evidence type="ECO:0000256" key="17">
    <source>
        <dbReference type="SAM" id="Phobius"/>
    </source>
</evidence>
<dbReference type="Gene3D" id="1.10.510.10">
    <property type="entry name" value="Transferase(Phosphotransferase) domain 1"/>
    <property type="match status" value="1"/>
</dbReference>
<dbReference type="AlphaFoldDB" id="A0AAV5VZD9"/>
<dbReference type="PROSITE" id="PS50125">
    <property type="entry name" value="GUANYLATE_CYCLASE_2"/>
    <property type="match status" value="1"/>
</dbReference>
<dbReference type="Pfam" id="PF07714">
    <property type="entry name" value="PK_Tyr_Ser-Thr"/>
    <property type="match status" value="1"/>
</dbReference>
<dbReference type="Gene3D" id="3.30.70.1230">
    <property type="entry name" value="Nucleotide cyclase"/>
    <property type="match status" value="1"/>
</dbReference>
<evidence type="ECO:0000256" key="8">
    <source>
        <dbReference type="ARBA" id="ARBA00022989"/>
    </source>
</evidence>
<comment type="similarity">
    <text evidence="15">Belongs to the adenylyl cyclase class-4/guanylyl cyclase family.</text>
</comment>
<evidence type="ECO:0000256" key="7">
    <source>
        <dbReference type="ARBA" id="ARBA00022741"/>
    </source>
</evidence>
<dbReference type="GO" id="GO:0005524">
    <property type="term" value="F:ATP binding"/>
    <property type="evidence" value="ECO:0007669"/>
    <property type="project" value="InterPro"/>
</dbReference>
<dbReference type="PROSITE" id="PS50011">
    <property type="entry name" value="PROTEIN_KINASE_DOM"/>
    <property type="match status" value="1"/>
</dbReference>
<comment type="subcellular location">
    <subcellularLocation>
        <location evidence="2">Cell membrane</location>
        <topology evidence="2">Single-pass type I membrane protein</topology>
    </subcellularLocation>
</comment>
<dbReference type="PROSITE" id="PS00452">
    <property type="entry name" value="GUANYLATE_CYCLASE_1"/>
    <property type="match status" value="1"/>
</dbReference>
<dbReference type="SUPFAM" id="SSF56112">
    <property type="entry name" value="Protein kinase-like (PK-like)"/>
    <property type="match status" value="1"/>
</dbReference>
<evidence type="ECO:0000256" key="9">
    <source>
        <dbReference type="ARBA" id="ARBA00023134"/>
    </source>
</evidence>
<dbReference type="EC" id="4.6.1.2" evidence="3 16"/>
<keyword evidence="12" id="KW-0325">Glycoprotein</keyword>
<dbReference type="EMBL" id="BTSY01000004">
    <property type="protein sequence ID" value="GMT23759.1"/>
    <property type="molecule type" value="Genomic_DNA"/>
</dbReference>
<dbReference type="GO" id="GO:0007168">
    <property type="term" value="P:receptor guanylyl cyclase signaling pathway"/>
    <property type="evidence" value="ECO:0007669"/>
    <property type="project" value="TreeGrafter"/>
</dbReference>
<name>A0AAV5VZD9_9BILA</name>
<dbReference type="InterPro" id="IPR001170">
    <property type="entry name" value="ANPR/GUC"/>
</dbReference>
<dbReference type="FunFam" id="3.30.70.1230:FF:000023">
    <property type="entry name" value="Guanylate cyclase"/>
    <property type="match status" value="1"/>
</dbReference>
<keyword evidence="10 17" id="KW-0472">Membrane</keyword>
<keyword evidence="8 17" id="KW-1133">Transmembrane helix</keyword>
<dbReference type="InterPro" id="IPR018297">
    <property type="entry name" value="A/G_cyclase_CS"/>
</dbReference>
<evidence type="ECO:0000256" key="13">
    <source>
        <dbReference type="ARBA" id="ARBA00023239"/>
    </source>
</evidence>
<evidence type="ECO:0000256" key="3">
    <source>
        <dbReference type="ARBA" id="ARBA00012202"/>
    </source>
</evidence>
<dbReference type="Pfam" id="PF00211">
    <property type="entry name" value="Guanylate_cyc"/>
    <property type="match status" value="1"/>
</dbReference>
<keyword evidence="6" id="KW-0732">Signal</keyword>
<evidence type="ECO:0000256" key="14">
    <source>
        <dbReference type="ARBA" id="ARBA00023293"/>
    </source>
</evidence>
<dbReference type="InterPro" id="IPR029787">
    <property type="entry name" value="Nucleotide_cyclase"/>
</dbReference>
<sequence length="1013" mass="115656">MMIEDNVSAIIGPNCNQPAITFGAVANFYGIPFFPWGLATTRALEDQDRFWTVATLNAGTYALGVALHDMMRHFGWKDFAFVYSTFGDSDKCSILKEDVEKAVSDFNDDIQISFFYEFPEYSISKNETTRLLRQLKSRARIFSVCLSDDFGIKRDFVLSLIDAGMMNDEYVYVFLDPRTRGYVTVEDGITMDVWIDRHGSKDGRDEEARTAFQRVFILTDLIPDGANYTAFGKEVIKRTADPPFNCTTACSAARYQIPAVFAGQLHDALYLYALALNRTLSTTPEKYKDGKTIMYNSFGTFTGWSGQVTINVNGTRSPTFFLFNLDRNGETQTQGNFYVDGNNAVFTPSYKTESDLWWNRANRVRPLSTPICGYKGDNCPLSWDQQYLGIVLGACAVVLFMGVCLIMLAVYFYISKQRENERQDRLWEISSFSLVKAKSKAGMESMRSLQSGPSTTSTKMTIDSKKDSLHYGFFIFNREIVVASKYSQRITIIEENRVEMRMLRMIENDNLNRFIGLSTDGPQMMSIWKYCSRGSLQDVIKQGKISLDAFFIFSILRDIINGLNYLHHSPLICHGNISSECCLVDERWVVKISYYGLHWIRSHEKRRKKDLLWTAPEHLRNEDIYGSKEGDIYSFAIVASEVITKASPWNLENRKERPEEIIYMLKKGGDPPMRPTLTLGENMDMNPAMLHLIRDCWSEREKDRPTTDTIKSLLRSMHTGRSDNLMDHVFNMMENYAGSLEEEVEARTRELVEEKKKSDVLLYRMLPRQVADKLKLGQSVEPEMYDAVTIFFSDVVKFTNLAAKCTPLQVVNLLNDLYSTFDGIIDEHDAYKVETIGDGYLCVSGLPHRNGNEHVKEICSMSLAFMASLKHFKIPHLPKEQINLRVGINTGPCVAGVVGLTMPRYCLFGDTVNTASRMESNGKPGHIHLSEDSCRLLNRMFPLFKTESRGEVIIKGKGVMETFWLMGQDGVNESEFDTSIRSPPEMRLKQDSPLYRQYQRETTMELDKIEKIE</sequence>
<dbReference type="SMART" id="SM00044">
    <property type="entry name" value="CYCc"/>
    <property type="match status" value="1"/>
</dbReference>
<dbReference type="InterPro" id="IPR011009">
    <property type="entry name" value="Kinase-like_dom_sf"/>
</dbReference>
<dbReference type="GO" id="GO:0006935">
    <property type="term" value="P:chemotaxis"/>
    <property type="evidence" value="ECO:0007669"/>
    <property type="project" value="UniProtKB-ARBA"/>
</dbReference>
<keyword evidence="14 16" id="KW-0141">cGMP biosynthesis</keyword>
<dbReference type="GO" id="GO:0001653">
    <property type="term" value="F:peptide receptor activity"/>
    <property type="evidence" value="ECO:0007669"/>
    <property type="project" value="TreeGrafter"/>
</dbReference>
<dbReference type="InterPro" id="IPR000719">
    <property type="entry name" value="Prot_kinase_dom"/>
</dbReference>
<evidence type="ECO:0000259" key="19">
    <source>
        <dbReference type="PROSITE" id="PS50125"/>
    </source>
</evidence>
<reference evidence="20" key="1">
    <citation type="submission" date="2023-10" db="EMBL/GenBank/DDBJ databases">
        <title>Genome assembly of Pristionchus species.</title>
        <authorList>
            <person name="Yoshida K."/>
            <person name="Sommer R.J."/>
        </authorList>
    </citation>
    <scope>NUCLEOTIDE SEQUENCE</scope>
    <source>
        <strain evidence="20">RS5133</strain>
    </source>
</reference>
<dbReference type="CDD" id="cd06352">
    <property type="entry name" value="PBP1_NPR_GC-like"/>
    <property type="match status" value="1"/>
</dbReference>
<evidence type="ECO:0000256" key="6">
    <source>
        <dbReference type="ARBA" id="ARBA00022729"/>
    </source>
</evidence>
<dbReference type="Proteomes" id="UP001432322">
    <property type="component" value="Unassembled WGS sequence"/>
</dbReference>
<protein>
    <recommendedName>
        <fullName evidence="3 16">Guanylate cyclase</fullName>
        <ecNumber evidence="3 16">4.6.1.2</ecNumber>
    </recommendedName>
</protein>
<evidence type="ECO:0000256" key="11">
    <source>
        <dbReference type="ARBA" id="ARBA00023170"/>
    </source>
</evidence>
<comment type="catalytic activity">
    <reaction evidence="1 16">
        <text>GTP = 3',5'-cyclic GMP + diphosphate</text>
        <dbReference type="Rhea" id="RHEA:13665"/>
        <dbReference type="ChEBI" id="CHEBI:33019"/>
        <dbReference type="ChEBI" id="CHEBI:37565"/>
        <dbReference type="ChEBI" id="CHEBI:57746"/>
        <dbReference type="EC" id="4.6.1.2"/>
    </reaction>
</comment>
<feature type="domain" description="Guanylate cyclase" evidence="19">
    <location>
        <begin position="789"/>
        <end position="919"/>
    </location>
</feature>
<evidence type="ECO:0000256" key="5">
    <source>
        <dbReference type="ARBA" id="ARBA00022692"/>
    </source>
</evidence>
<dbReference type="PANTHER" id="PTHR11920:SF375">
    <property type="entry name" value="RECEPTOR-TYPE GUANYLATE CYCLASE GCY-13"/>
    <property type="match status" value="1"/>
</dbReference>
<dbReference type="InterPro" id="IPR001828">
    <property type="entry name" value="ANF_lig-bd_rcpt"/>
</dbReference>
<gene>
    <name evidence="20" type="ORF">PFISCL1PPCAC_15056</name>
</gene>
<dbReference type="Gene3D" id="6.10.250.780">
    <property type="match status" value="1"/>
</dbReference>
<keyword evidence="21" id="KW-1185">Reference proteome</keyword>
<comment type="caution">
    <text evidence="20">The sequence shown here is derived from an EMBL/GenBank/DDBJ whole genome shotgun (WGS) entry which is preliminary data.</text>
</comment>
<dbReference type="FunFam" id="1.10.510.10:FF:000990">
    <property type="entry name" value="Guanylate cyclase"/>
    <property type="match status" value="1"/>
</dbReference>
<dbReference type="GO" id="GO:0007635">
    <property type="term" value="P:chemosensory behavior"/>
    <property type="evidence" value="ECO:0007669"/>
    <property type="project" value="UniProtKB-ARBA"/>
</dbReference>
<evidence type="ECO:0000256" key="1">
    <source>
        <dbReference type="ARBA" id="ARBA00001436"/>
    </source>
</evidence>
<feature type="transmembrane region" description="Helical" evidence="17">
    <location>
        <begin position="387"/>
        <end position="414"/>
    </location>
</feature>
<proteinExistence type="inferred from homology"/>
<dbReference type="Pfam" id="PF01094">
    <property type="entry name" value="ANF_receptor"/>
    <property type="match status" value="1"/>
</dbReference>
<dbReference type="GO" id="GO:0004016">
    <property type="term" value="F:adenylate cyclase activity"/>
    <property type="evidence" value="ECO:0007669"/>
    <property type="project" value="TreeGrafter"/>
</dbReference>
<evidence type="ECO:0000313" key="20">
    <source>
        <dbReference type="EMBL" id="GMT23759.1"/>
    </source>
</evidence>
<dbReference type="GO" id="GO:0004383">
    <property type="term" value="F:guanylate cyclase activity"/>
    <property type="evidence" value="ECO:0007669"/>
    <property type="project" value="UniProtKB-EC"/>
</dbReference>
<keyword evidence="11" id="KW-0675">Receptor</keyword>
<dbReference type="InterPro" id="IPR050401">
    <property type="entry name" value="Cyclic_nucleotide_synthase"/>
</dbReference>
<dbReference type="Pfam" id="PF07701">
    <property type="entry name" value="HNOBA"/>
    <property type="match status" value="1"/>
</dbReference>
<dbReference type="GO" id="GO:0004672">
    <property type="term" value="F:protein kinase activity"/>
    <property type="evidence" value="ECO:0007669"/>
    <property type="project" value="InterPro"/>
</dbReference>
<dbReference type="InterPro" id="IPR001054">
    <property type="entry name" value="A/G_cyclase"/>
</dbReference>
<dbReference type="CDD" id="cd07302">
    <property type="entry name" value="CHD"/>
    <property type="match status" value="1"/>
</dbReference>
<keyword evidence="13 15" id="KW-0456">Lyase</keyword>
<organism evidence="20 21">
    <name type="scientific">Pristionchus fissidentatus</name>
    <dbReference type="NCBI Taxonomy" id="1538716"/>
    <lineage>
        <taxon>Eukaryota</taxon>
        <taxon>Metazoa</taxon>
        <taxon>Ecdysozoa</taxon>
        <taxon>Nematoda</taxon>
        <taxon>Chromadorea</taxon>
        <taxon>Rhabditida</taxon>
        <taxon>Rhabditina</taxon>
        <taxon>Diplogasteromorpha</taxon>
        <taxon>Diplogasteroidea</taxon>
        <taxon>Neodiplogasteridae</taxon>
        <taxon>Pristionchus</taxon>
    </lineage>
</organism>
<dbReference type="SUPFAM" id="SSF55073">
    <property type="entry name" value="Nucleotide cyclase"/>
    <property type="match status" value="1"/>
</dbReference>
<accession>A0AAV5VZD9</accession>
<dbReference type="PANTHER" id="PTHR11920">
    <property type="entry name" value="GUANYLYL CYCLASE"/>
    <property type="match status" value="1"/>
</dbReference>
<keyword evidence="9" id="KW-0342">GTP-binding</keyword>
<dbReference type="InterPro" id="IPR011645">
    <property type="entry name" value="HNOB_dom_associated"/>
</dbReference>
<keyword evidence="4" id="KW-1003">Cell membrane</keyword>
<keyword evidence="5 17" id="KW-0812">Transmembrane</keyword>
<dbReference type="GO" id="GO:0005886">
    <property type="term" value="C:plasma membrane"/>
    <property type="evidence" value="ECO:0007669"/>
    <property type="project" value="UniProtKB-SubCell"/>
</dbReference>
<evidence type="ECO:0000256" key="10">
    <source>
        <dbReference type="ARBA" id="ARBA00023136"/>
    </source>
</evidence>
<evidence type="ECO:0000256" key="16">
    <source>
        <dbReference type="RuleBase" id="RU003431"/>
    </source>
</evidence>
<keyword evidence="7" id="KW-0547">Nucleotide-binding</keyword>
<evidence type="ECO:0000313" key="21">
    <source>
        <dbReference type="Proteomes" id="UP001432322"/>
    </source>
</evidence>
<evidence type="ECO:0000256" key="2">
    <source>
        <dbReference type="ARBA" id="ARBA00004251"/>
    </source>
</evidence>
<dbReference type="GO" id="GO:0005525">
    <property type="term" value="F:GTP binding"/>
    <property type="evidence" value="ECO:0007669"/>
    <property type="project" value="UniProtKB-KW"/>
</dbReference>
<dbReference type="Gene3D" id="3.40.50.2300">
    <property type="match status" value="1"/>
</dbReference>
<dbReference type="InterPro" id="IPR001245">
    <property type="entry name" value="Ser-Thr/Tyr_kinase_cat_dom"/>
</dbReference>
<evidence type="ECO:0000259" key="18">
    <source>
        <dbReference type="PROSITE" id="PS50011"/>
    </source>
</evidence>